<accession>A0A378MGZ3</accession>
<gene>
    <name evidence="8" type="ORF">NCTC10815_02932</name>
</gene>
<dbReference type="Pfam" id="PF07681">
    <property type="entry name" value="DoxX"/>
    <property type="match status" value="1"/>
</dbReference>
<evidence type="ECO:0000256" key="2">
    <source>
        <dbReference type="ARBA" id="ARBA00006679"/>
    </source>
</evidence>
<name>A0A378MGZ3_LISGR</name>
<evidence type="ECO:0000256" key="6">
    <source>
        <dbReference type="ARBA" id="ARBA00023136"/>
    </source>
</evidence>
<reference evidence="8 9" key="1">
    <citation type="submission" date="2018-06" db="EMBL/GenBank/DDBJ databases">
        <authorList>
            <consortium name="Pathogen Informatics"/>
            <person name="Doyle S."/>
        </authorList>
    </citation>
    <scope>NUCLEOTIDE SEQUENCE [LARGE SCALE GENOMIC DNA]</scope>
    <source>
        <strain evidence="9">NCTC 10815</strain>
    </source>
</reference>
<evidence type="ECO:0000256" key="3">
    <source>
        <dbReference type="ARBA" id="ARBA00022475"/>
    </source>
</evidence>
<keyword evidence="5 7" id="KW-1133">Transmembrane helix</keyword>
<dbReference type="Proteomes" id="UP000254879">
    <property type="component" value="Unassembled WGS sequence"/>
</dbReference>
<dbReference type="InterPro" id="IPR051907">
    <property type="entry name" value="DoxX-like_oxidoreductase"/>
</dbReference>
<dbReference type="PANTHER" id="PTHR33452:SF1">
    <property type="entry name" value="INNER MEMBRANE PROTEIN YPHA-RELATED"/>
    <property type="match status" value="1"/>
</dbReference>
<dbReference type="GO" id="GO:0005886">
    <property type="term" value="C:plasma membrane"/>
    <property type="evidence" value="ECO:0007669"/>
    <property type="project" value="UniProtKB-SubCell"/>
</dbReference>
<organism evidence="8 9">
    <name type="scientific">Listeria grayi</name>
    <name type="common">Listeria murrayi</name>
    <dbReference type="NCBI Taxonomy" id="1641"/>
    <lineage>
        <taxon>Bacteria</taxon>
        <taxon>Bacillati</taxon>
        <taxon>Bacillota</taxon>
        <taxon>Bacilli</taxon>
        <taxon>Bacillales</taxon>
        <taxon>Listeriaceae</taxon>
        <taxon>Listeria</taxon>
    </lineage>
</organism>
<evidence type="ECO:0000256" key="7">
    <source>
        <dbReference type="SAM" id="Phobius"/>
    </source>
</evidence>
<dbReference type="AlphaFoldDB" id="A0A378MGZ3"/>
<evidence type="ECO:0000256" key="1">
    <source>
        <dbReference type="ARBA" id="ARBA00004651"/>
    </source>
</evidence>
<keyword evidence="6 7" id="KW-0472">Membrane</keyword>
<proteinExistence type="inferred from homology"/>
<feature type="transmembrane region" description="Helical" evidence="7">
    <location>
        <begin position="91"/>
        <end position="111"/>
    </location>
</feature>
<feature type="transmembrane region" description="Helical" evidence="7">
    <location>
        <begin position="34"/>
        <end position="54"/>
    </location>
</feature>
<keyword evidence="3" id="KW-1003">Cell membrane</keyword>
<dbReference type="PANTHER" id="PTHR33452">
    <property type="entry name" value="OXIDOREDUCTASE CATD-RELATED"/>
    <property type="match status" value="1"/>
</dbReference>
<comment type="subcellular location">
    <subcellularLocation>
        <location evidence="1">Cell membrane</location>
        <topology evidence="1">Multi-pass membrane protein</topology>
    </subcellularLocation>
</comment>
<feature type="transmembrane region" description="Helical" evidence="7">
    <location>
        <begin position="6"/>
        <end position="22"/>
    </location>
</feature>
<comment type="similarity">
    <text evidence="2">Belongs to the DoxX family.</text>
</comment>
<evidence type="ECO:0000313" key="8">
    <source>
        <dbReference type="EMBL" id="STY45551.1"/>
    </source>
</evidence>
<feature type="transmembrane region" description="Helical" evidence="7">
    <location>
        <begin position="60"/>
        <end position="79"/>
    </location>
</feature>
<protein>
    <submittedName>
        <fullName evidence="8">DoxX</fullName>
    </submittedName>
</protein>
<evidence type="ECO:0000313" key="9">
    <source>
        <dbReference type="Proteomes" id="UP000254879"/>
    </source>
</evidence>
<keyword evidence="4 7" id="KW-0812">Transmembrane</keyword>
<dbReference type="EMBL" id="UGPG01000001">
    <property type="protein sequence ID" value="STY45551.1"/>
    <property type="molecule type" value="Genomic_DNA"/>
</dbReference>
<dbReference type="RefSeq" id="WP_115346372.1">
    <property type="nucleotide sequence ID" value="NZ_UGPG01000001.1"/>
</dbReference>
<evidence type="ECO:0000256" key="4">
    <source>
        <dbReference type="ARBA" id="ARBA00022692"/>
    </source>
</evidence>
<evidence type="ECO:0000256" key="5">
    <source>
        <dbReference type="ARBA" id="ARBA00022989"/>
    </source>
</evidence>
<dbReference type="InterPro" id="IPR032808">
    <property type="entry name" value="DoxX"/>
</dbReference>
<sequence length="115" mass="12548">MKIILRAIIGLLFVYHGVIKLIDFDQTGAFFNQLGLNQAILVLVVAIEIIGGLALALGLLVPYVSILLILVLAGAIFTVKRQSGLASMELEFVYIVNLLYLLATSSFSKVLQWKA</sequence>